<organism evidence="2 3">
    <name type="scientific">Metabacillus rhizolycopersici</name>
    <dbReference type="NCBI Taxonomy" id="2875709"/>
    <lineage>
        <taxon>Bacteria</taxon>
        <taxon>Bacillati</taxon>
        <taxon>Bacillota</taxon>
        <taxon>Bacilli</taxon>
        <taxon>Bacillales</taxon>
        <taxon>Bacillaceae</taxon>
        <taxon>Metabacillus</taxon>
    </lineage>
</organism>
<accession>A0ABS7UT75</accession>
<name>A0ABS7UT75_9BACI</name>
<protein>
    <submittedName>
        <fullName evidence="2">Uncharacterized protein</fullName>
    </submittedName>
</protein>
<keyword evidence="1" id="KW-0472">Membrane</keyword>
<comment type="caution">
    <text evidence="2">The sequence shown here is derived from an EMBL/GenBank/DDBJ whole genome shotgun (WGS) entry which is preliminary data.</text>
</comment>
<feature type="transmembrane region" description="Helical" evidence="1">
    <location>
        <begin position="23"/>
        <end position="42"/>
    </location>
</feature>
<gene>
    <name evidence="2" type="ORF">K9V48_12945</name>
</gene>
<keyword evidence="3" id="KW-1185">Reference proteome</keyword>
<evidence type="ECO:0000313" key="2">
    <source>
        <dbReference type="EMBL" id="MBZ5751134.1"/>
    </source>
</evidence>
<dbReference type="EMBL" id="JAIQUM010000026">
    <property type="protein sequence ID" value="MBZ5751134.1"/>
    <property type="molecule type" value="Genomic_DNA"/>
</dbReference>
<dbReference type="Proteomes" id="UP001165287">
    <property type="component" value="Unassembled WGS sequence"/>
</dbReference>
<evidence type="ECO:0000256" key="1">
    <source>
        <dbReference type="SAM" id="Phobius"/>
    </source>
</evidence>
<keyword evidence="1" id="KW-0812">Transmembrane</keyword>
<reference evidence="2" key="1">
    <citation type="submission" date="2024-05" db="EMBL/GenBank/DDBJ databases">
        <title>Metabacillus sp. nov., isolated from the rhizosphere soil of tomato plants.</title>
        <authorList>
            <person name="Ma R."/>
        </authorList>
    </citation>
    <scope>NUCLEOTIDE SEQUENCE</scope>
    <source>
        <strain evidence="2">DBTR6</strain>
    </source>
</reference>
<sequence length="45" mass="4675">MGVSILIGSFIGEFGSTYMPESGINLVYGILALIASPLGAMARKK</sequence>
<evidence type="ECO:0000313" key="3">
    <source>
        <dbReference type="Proteomes" id="UP001165287"/>
    </source>
</evidence>
<keyword evidence="1" id="KW-1133">Transmembrane helix</keyword>
<proteinExistence type="predicted"/>